<dbReference type="Pfam" id="PF00176">
    <property type="entry name" value="SNF2-rel_dom"/>
    <property type="match status" value="1"/>
</dbReference>
<reference evidence="3 4" key="1">
    <citation type="submission" date="2019-07" db="EMBL/GenBank/DDBJ databases">
        <authorList>
            <person name="Kim J.K."/>
            <person name="Cheong H.-M."/>
            <person name="Choi Y."/>
            <person name="Hwang K.J."/>
            <person name="Lee S."/>
            <person name="Choi C."/>
        </authorList>
    </citation>
    <scope>NUCLEOTIDE SEQUENCE [LARGE SCALE GENOMIC DNA]</scope>
    <source>
        <strain evidence="3 4">KS 22</strain>
    </source>
</reference>
<dbReference type="InterPro" id="IPR014001">
    <property type="entry name" value="Helicase_ATP-bd"/>
</dbReference>
<dbReference type="Gene3D" id="3.40.50.10810">
    <property type="entry name" value="Tandem AAA-ATPase domain"/>
    <property type="match status" value="1"/>
</dbReference>
<proteinExistence type="predicted"/>
<dbReference type="InterPro" id="IPR000330">
    <property type="entry name" value="SNF2_N"/>
</dbReference>
<keyword evidence="3" id="KW-0347">Helicase</keyword>
<evidence type="ECO:0000313" key="3">
    <source>
        <dbReference type="EMBL" id="QMV44455.1"/>
    </source>
</evidence>
<dbReference type="PANTHER" id="PTHR45766:SF6">
    <property type="entry name" value="SWI_SNF-RELATED MATRIX-ASSOCIATED ACTIN-DEPENDENT REGULATOR OF CHROMATIN SUBFAMILY A-LIKE PROTEIN 1"/>
    <property type="match status" value="1"/>
</dbReference>
<dbReference type="InterPro" id="IPR001650">
    <property type="entry name" value="Helicase_C-like"/>
</dbReference>
<dbReference type="EMBL" id="CP041969">
    <property type="protein sequence ID" value="QMV44455.1"/>
    <property type="molecule type" value="Genomic_DNA"/>
</dbReference>
<evidence type="ECO:0000259" key="2">
    <source>
        <dbReference type="PROSITE" id="PS51192"/>
    </source>
</evidence>
<dbReference type="SUPFAM" id="SSF52540">
    <property type="entry name" value="P-loop containing nucleoside triphosphate hydrolases"/>
    <property type="match status" value="2"/>
</dbReference>
<dbReference type="GO" id="GO:0006281">
    <property type="term" value="P:DNA repair"/>
    <property type="evidence" value="ECO:0007669"/>
    <property type="project" value="TreeGrafter"/>
</dbReference>
<dbReference type="KEGG" id="cchl:FPL14_27270"/>
<dbReference type="InterPro" id="IPR027417">
    <property type="entry name" value="P-loop_NTPase"/>
</dbReference>
<sequence length="483" mass="54738">MSAPALQQRKQFKPWAYQRYCIMRAVSDDKLGLLLDMGLGKTVITLTAINDLKYNRFEVRRVLIVAPKKVAEATWTNEVNKWDHLRMLRVVPVIGNMKKRIKALNTPGDVWVISRDSLAWLVEHYRNAWPFDMVVLDELSSFKGYDSQRFKVLTWVRPHIKRLIGLTGTPAPNGLQDLWAQIYLLDQGERLERNITAYRTKYFDRNYHGFGYMPKPGADEVIHRKISDICISMKAEDYLELPECVPNVIPVVLDDKAMSAYKKLEMEAVLALEDTEITALSAAALSGKLLQLCNGAIYATDIVMGSDGRPQIDDKGNVVTTRRTMDVHDCKIEAFMELIEQLSGKPALVFYNFQHDLERIKKALAKSGLRVRELKTKQDQDDWNAQQIDVLLAHPASAGHGLNLQDGGNHVVWFGLNWSLELYQQANKRLHRQGQQQVVILHHLVVQGGVDEDVMAALESKATTQDKLLAALKARVDGIKEAS</sequence>
<evidence type="ECO:0000256" key="1">
    <source>
        <dbReference type="ARBA" id="ARBA00022801"/>
    </source>
</evidence>
<feature type="domain" description="Helicase ATP-binding" evidence="2">
    <location>
        <begin position="22"/>
        <end position="188"/>
    </location>
</feature>
<dbReference type="GO" id="GO:0031297">
    <property type="term" value="P:replication fork processing"/>
    <property type="evidence" value="ECO:0007669"/>
    <property type="project" value="TreeGrafter"/>
</dbReference>
<name>A0A7G5C5H1_9BACL</name>
<gene>
    <name evidence="3" type="ORF">FPL14_27270</name>
</gene>
<dbReference type="Proteomes" id="UP000515679">
    <property type="component" value="Chromosome"/>
</dbReference>
<keyword evidence="3" id="KW-0547">Nucleotide-binding</keyword>
<keyword evidence="3" id="KW-0067">ATP-binding</keyword>
<accession>A0A7G5C5H1</accession>
<dbReference type="GO" id="GO:0005524">
    <property type="term" value="F:ATP binding"/>
    <property type="evidence" value="ECO:0007669"/>
    <property type="project" value="InterPro"/>
</dbReference>
<dbReference type="GO" id="GO:0016787">
    <property type="term" value="F:hydrolase activity"/>
    <property type="evidence" value="ECO:0007669"/>
    <property type="project" value="UniProtKB-KW"/>
</dbReference>
<dbReference type="RefSeq" id="WP_182300690.1">
    <property type="nucleotide sequence ID" value="NZ_CP041969.1"/>
</dbReference>
<dbReference type="Gene3D" id="3.40.50.300">
    <property type="entry name" value="P-loop containing nucleotide triphosphate hydrolases"/>
    <property type="match status" value="1"/>
</dbReference>
<keyword evidence="4" id="KW-1185">Reference proteome</keyword>
<keyword evidence="1" id="KW-0378">Hydrolase</keyword>
<dbReference type="PROSITE" id="PS51192">
    <property type="entry name" value="HELICASE_ATP_BIND_1"/>
    <property type="match status" value="1"/>
</dbReference>
<dbReference type="InterPro" id="IPR038718">
    <property type="entry name" value="SNF2-like_sf"/>
</dbReference>
<organism evidence="3 4">
    <name type="scientific">Cohnella cholangitidis</name>
    <dbReference type="NCBI Taxonomy" id="2598458"/>
    <lineage>
        <taxon>Bacteria</taxon>
        <taxon>Bacillati</taxon>
        <taxon>Bacillota</taxon>
        <taxon>Bacilli</taxon>
        <taxon>Bacillales</taxon>
        <taxon>Paenibacillaceae</taxon>
        <taxon>Cohnella</taxon>
    </lineage>
</organism>
<dbReference type="PANTHER" id="PTHR45766">
    <property type="entry name" value="DNA ANNEALING HELICASE AND ENDONUCLEASE ZRANB3 FAMILY MEMBER"/>
    <property type="match status" value="1"/>
</dbReference>
<dbReference type="GO" id="GO:0004386">
    <property type="term" value="F:helicase activity"/>
    <property type="evidence" value="ECO:0007669"/>
    <property type="project" value="UniProtKB-KW"/>
</dbReference>
<evidence type="ECO:0000313" key="4">
    <source>
        <dbReference type="Proteomes" id="UP000515679"/>
    </source>
</evidence>
<dbReference type="Pfam" id="PF00271">
    <property type="entry name" value="Helicase_C"/>
    <property type="match status" value="1"/>
</dbReference>
<dbReference type="SMART" id="SM00487">
    <property type="entry name" value="DEXDc"/>
    <property type="match status" value="1"/>
</dbReference>
<protein>
    <submittedName>
        <fullName evidence="3">DEAD/DEAH box helicase</fullName>
    </submittedName>
</protein>
<dbReference type="AlphaFoldDB" id="A0A7G5C5H1"/>